<dbReference type="Pfam" id="PF01026">
    <property type="entry name" value="TatD_DNase"/>
    <property type="match status" value="1"/>
</dbReference>
<dbReference type="PANTHER" id="PTHR46124:SF2">
    <property type="entry name" value="D-AMINOACYL-TRNA DEACYLASE"/>
    <property type="match status" value="1"/>
</dbReference>
<gene>
    <name evidence="2" type="ORF">K9W45_13305</name>
</gene>
<feature type="binding site" evidence="1">
    <location>
        <position position="14"/>
    </location>
    <ligand>
        <name>a divalent metal cation</name>
        <dbReference type="ChEBI" id="CHEBI:60240"/>
        <label>1</label>
    </ligand>
</feature>
<sequence length="262" mass="30358">MSNQKIIFADAHCHLYPPFFSKKSIPEIVQRARSNNVEIIINSILSPHHFEFGVFLTKNYGTHLTIGMQPTEVEEENFKKIEEFLLKNSEFIVAIGEIGLDYYWVKEEEKRKEQKVFFRRLIELANKNNKPIVIHSRAAETDAINILESYNLENVLMHCFTGTENEIERVVDNGWFVTVPTSLVYRKNFQKILSLIPETQLMFETDSPYHSLRKGEKNEPSAIAISTKKAAELIKVDVKKLADITTENVSNFYRIKTVKEES</sequence>
<name>A0A9Y1BKX7_9ARCH</name>
<dbReference type="PANTHER" id="PTHR46124">
    <property type="entry name" value="D-AMINOACYL-TRNA DEACYLASE"/>
    <property type="match status" value="1"/>
</dbReference>
<feature type="binding site" evidence="1">
    <location>
        <position position="97"/>
    </location>
    <ligand>
        <name>a divalent metal cation</name>
        <dbReference type="ChEBI" id="CHEBI:60240"/>
        <label>1</label>
    </ligand>
</feature>
<evidence type="ECO:0000313" key="2">
    <source>
        <dbReference type="EMBL" id="UJG40800.1"/>
    </source>
</evidence>
<dbReference type="SUPFAM" id="SSF51556">
    <property type="entry name" value="Metallo-dependent hydrolases"/>
    <property type="match status" value="1"/>
</dbReference>
<dbReference type="Proteomes" id="UP001201020">
    <property type="component" value="Chromosome"/>
</dbReference>
<dbReference type="Gene3D" id="3.20.20.140">
    <property type="entry name" value="Metal-dependent hydrolases"/>
    <property type="match status" value="1"/>
</dbReference>
<dbReference type="CDD" id="cd01310">
    <property type="entry name" value="TatD_DNAse"/>
    <property type="match status" value="1"/>
</dbReference>
<feature type="binding site" evidence="1">
    <location>
        <position position="12"/>
    </location>
    <ligand>
        <name>a divalent metal cation</name>
        <dbReference type="ChEBI" id="CHEBI:60240"/>
        <label>1</label>
    </ligand>
</feature>
<dbReference type="PIRSF" id="PIRSF005902">
    <property type="entry name" value="DNase_TatD"/>
    <property type="match status" value="1"/>
</dbReference>
<organism evidence="2">
    <name type="scientific">Candidatus Heimdallarchaeum aukensis</name>
    <dbReference type="NCBI Taxonomy" id="2876573"/>
    <lineage>
        <taxon>Archaea</taxon>
        <taxon>Promethearchaeati</taxon>
        <taxon>Candidatus Heimdallarchaeota</taxon>
        <taxon>Candidatus Heimdallarchaeia (ex Rinke et al. 2021) (nom. nud.)</taxon>
        <taxon>Candidatus Heimdallarchaeales</taxon>
        <taxon>Candidatus Heimdallarchaeaceae</taxon>
        <taxon>Candidatus Heimdallarchaeum</taxon>
    </lineage>
</organism>
<evidence type="ECO:0000256" key="1">
    <source>
        <dbReference type="PIRSR" id="PIRSR005902-1"/>
    </source>
</evidence>
<dbReference type="EMBL" id="CP084166">
    <property type="protein sequence ID" value="UJG40800.1"/>
    <property type="molecule type" value="Genomic_DNA"/>
</dbReference>
<feature type="binding site" evidence="1">
    <location>
        <position position="206"/>
    </location>
    <ligand>
        <name>a divalent metal cation</name>
        <dbReference type="ChEBI" id="CHEBI:60240"/>
        <label>1</label>
    </ligand>
</feature>
<dbReference type="AlphaFoldDB" id="A0A9Y1BKX7"/>
<accession>A0A9Y1BKX7</accession>
<proteinExistence type="predicted"/>
<dbReference type="GO" id="GO:0046872">
    <property type="term" value="F:metal ion binding"/>
    <property type="evidence" value="ECO:0007669"/>
    <property type="project" value="UniProtKB-KW"/>
</dbReference>
<feature type="binding site" evidence="1">
    <location>
        <position position="135"/>
    </location>
    <ligand>
        <name>a divalent metal cation</name>
        <dbReference type="ChEBI" id="CHEBI:60240"/>
        <label>2</label>
    </ligand>
</feature>
<dbReference type="InterPro" id="IPR001130">
    <property type="entry name" value="TatD-like"/>
</dbReference>
<dbReference type="GO" id="GO:0016788">
    <property type="term" value="F:hydrolase activity, acting on ester bonds"/>
    <property type="evidence" value="ECO:0007669"/>
    <property type="project" value="InterPro"/>
</dbReference>
<protein>
    <submittedName>
        <fullName evidence="2">TatD family hydrolase</fullName>
    </submittedName>
</protein>
<reference evidence="2" key="1">
    <citation type="journal article" date="2022" name="Nat. Microbiol.">
        <title>Unique mobile elements and scalable gene flow at the prokaryote-eukaryote boundary revealed by circularized Asgard archaea genomes.</title>
        <authorList>
            <person name="Wu F."/>
            <person name="Speth D.R."/>
            <person name="Philosof A."/>
            <person name="Cremiere A."/>
            <person name="Narayanan A."/>
            <person name="Barco R.A."/>
            <person name="Connon S.A."/>
            <person name="Amend J.P."/>
            <person name="Antoshechkin I.A."/>
            <person name="Orphan V.J."/>
        </authorList>
    </citation>
    <scope>NUCLEOTIDE SEQUENCE</scope>
    <source>
        <strain evidence="2">PM71</strain>
    </source>
</reference>
<keyword evidence="1" id="KW-0479">Metal-binding</keyword>
<feature type="binding site" evidence="1">
    <location>
        <position position="158"/>
    </location>
    <ligand>
        <name>a divalent metal cation</name>
        <dbReference type="ChEBI" id="CHEBI:60240"/>
        <label>2</label>
    </ligand>
</feature>
<keyword evidence="2" id="KW-0378">Hydrolase</keyword>
<dbReference type="InterPro" id="IPR032466">
    <property type="entry name" value="Metal_Hydrolase"/>
</dbReference>